<evidence type="ECO:0000313" key="2">
    <source>
        <dbReference type="Proteomes" id="UP000007722"/>
    </source>
</evidence>
<dbReference type="InParanoid" id="D7DSJ9"/>
<sequence>MKVEKPPSFECFMKNTALGRSILSLLDYYGLEYNFKSKELKEAKK</sequence>
<gene>
    <name evidence="1" type="ordered locus">Mvol_0449</name>
</gene>
<dbReference type="Proteomes" id="UP000007722">
    <property type="component" value="Chromosome"/>
</dbReference>
<reference evidence="1 2" key="1">
    <citation type="submission" date="2010-05" db="EMBL/GenBank/DDBJ databases">
        <title>Complete sequence of Methanococcus voltae A3.</title>
        <authorList>
            <consortium name="US DOE Joint Genome Institute"/>
            <person name="Lucas S."/>
            <person name="Copeland A."/>
            <person name="Lapidus A."/>
            <person name="Cheng J.-F."/>
            <person name="Bruce D."/>
            <person name="Goodwin L."/>
            <person name="Pitluck S."/>
            <person name="Lowry S."/>
            <person name="Clum A."/>
            <person name="Land M."/>
            <person name="Hauser L."/>
            <person name="Kyrpides N."/>
            <person name="Mikhailova N."/>
            <person name="Whitman W.B."/>
            <person name="Woyke T."/>
        </authorList>
    </citation>
    <scope>NUCLEOTIDE SEQUENCE [LARGE SCALE GENOMIC DNA]</scope>
    <source>
        <strain evidence="2">ATCC BAA-1334 / A3</strain>
    </source>
</reference>
<dbReference type="STRING" id="456320.Mvol_0449"/>
<dbReference type="KEGG" id="mvo:Mvol_0449"/>
<dbReference type="AlphaFoldDB" id="D7DSJ9"/>
<dbReference type="HOGENOM" id="CLU_3194572_0_0_2"/>
<evidence type="ECO:0000313" key="1">
    <source>
        <dbReference type="EMBL" id="ADI36109.1"/>
    </source>
</evidence>
<proteinExistence type="predicted"/>
<dbReference type="EMBL" id="CP002057">
    <property type="protein sequence ID" value="ADI36109.1"/>
    <property type="molecule type" value="Genomic_DNA"/>
</dbReference>
<accession>D7DSJ9</accession>
<protein>
    <submittedName>
        <fullName evidence="1">Uncharacterized protein</fullName>
    </submittedName>
</protein>
<keyword evidence="2" id="KW-1185">Reference proteome</keyword>
<name>D7DSJ9_METV3</name>
<organism evidence="1 2">
    <name type="scientific">Methanococcus voltae (strain ATCC BAA-1334 / A3)</name>
    <dbReference type="NCBI Taxonomy" id="456320"/>
    <lineage>
        <taxon>Archaea</taxon>
        <taxon>Methanobacteriati</taxon>
        <taxon>Methanobacteriota</taxon>
        <taxon>Methanomada group</taxon>
        <taxon>Methanococci</taxon>
        <taxon>Methanococcales</taxon>
        <taxon>Methanococcaceae</taxon>
        <taxon>Methanococcus</taxon>
    </lineage>
</organism>